<keyword evidence="8 9" id="KW-0472">Membrane</keyword>
<evidence type="ECO:0000259" key="10">
    <source>
        <dbReference type="Pfam" id="PF01545"/>
    </source>
</evidence>
<dbReference type="SUPFAM" id="SSF161111">
    <property type="entry name" value="Cation efflux protein transmembrane domain-like"/>
    <property type="match status" value="1"/>
</dbReference>
<evidence type="ECO:0000256" key="8">
    <source>
        <dbReference type="ARBA" id="ARBA00023136"/>
    </source>
</evidence>
<dbReference type="InterPro" id="IPR036837">
    <property type="entry name" value="Cation_efflux_CTD_sf"/>
</dbReference>
<feature type="transmembrane region" description="Helical" evidence="9">
    <location>
        <begin position="152"/>
        <end position="177"/>
    </location>
</feature>
<feature type="transmembrane region" description="Helical" evidence="9">
    <location>
        <begin position="18"/>
        <end position="38"/>
    </location>
</feature>
<evidence type="ECO:0000256" key="5">
    <source>
        <dbReference type="ARBA" id="ARBA00022906"/>
    </source>
</evidence>
<keyword evidence="5" id="KW-0864">Zinc transport</keyword>
<evidence type="ECO:0000256" key="3">
    <source>
        <dbReference type="ARBA" id="ARBA00022448"/>
    </source>
</evidence>
<evidence type="ECO:0000256" key="6">
    <source>
        <dbReference type="ARBA" id="ARBA00022989"/>
    </source>
</evidence>
<comment type="similarity">
    <text evidence="2">Belongs to the cation diffusion facilitator (CDF) transporter (TC 2.A.4) family. SLC30A subfamily.</text>
</comment>
<sequence length="324" mass="34896">MAGHTHVHAHGGQTRFRLVVSLLLTLGFVVFEALAGWYAHSLALLTDAAHNITDVAALALAWYAHRLAEQPAHAGKTFGYHRVGILAALVNSSTLVLIAAFIFFEAYQRFLNPVPVASDVLMTVGTAAFVVNLVTAWLVSHGAEHDLNLRSAFLHLLGDVFSTLGAILAGVGIWLTGLDWLDPLASVLIGGLILWNAWLILRETVAILLESTPADVEMSTMVRDLMQIEGVRGVHDLHVWSLSQSLKVLSAHIVVDDMTVSQAALIQRQIGDALHENYGIGHCTLQLECEGCDPDALYCDISLGSPRRAGHGGQGLASACQHHH</sequence>
<dbReference type="Gene3D" id="3.30.70.1350">
    <property type="entry name" value="Cation efflux protein, cytoplasmic domain"/>
    <property type="match status" value="1"/>
</dbReference>
<feature type="transmembrane region" description="Helical" evidence="9">
    <location>
        <begin position="83"/>
        <end position="104"/>
    </location>
</feature>
<protein>
    <submittedName>
        <fullName evidence="12">Cobalt-zinc-cadmium efflux system protein</fullName>
    </submittedName>
</protein>
<evidence type="ECO:0000313" key="12">
    <source>
        <dbReference type="EMBL" id="SMF96541.1"/>
    </source>
</evidence>
<dbReference type="GO" id="GO:0005385">
    <property type="term" value="F:zinc ion transmembrane transporter activity"/>
    <property type="evidence" value="ECO:0007669"/>
    <property type="project" value="TreeGrafter"/>
</dbReference>
<dbReference type="InterPro" id="IPR058533">
    <property type="entry name" value="Cation_efflux_TM"/>
</dbReference>
<dbReference type="InterPro" id="IPR002524">
    <property type="entry name" value="Cation_efflux"/>
</dbReference>
<dbReference type="PANTHER" id="PTHR11562:SF17">
    <property type="entry name" value="RE54080P-RELATED"/>
    <property type="match status" value="1"/>
</dbReference>
<dbReference type="EMBL" id="FXAM01000001">
    <property type="protein sequence ID" value="SMF96541.1"/>
    <property type="molecule type" value="Genomic_DNA"/>
</dbReference>
<dbReference type="GO" id="GO:0005886">
    <property type="term" value="C:plasma membrane"/>
    <property type="evidence" value="ECO:0007669"/>
    <property type="project" value="TreeGrafter"/>
</dbReference>
<keyword evidence="7" id="KW-0406">Ion transport</keyword>
<dbReference type="PANTHER" id="PTHR11562">
    <property type="entry name" value="CATION EFFLUX PROTEIN/ ZINC TRANSPORTER"/>
    <property type="match status" value="1"/>
</dbReference>
<dbReference type="RefSeq" id="WP_085215414.1">
    <property type="nucleotide sequence ID" value="NZ_FXAM01000001.1"/>
</dbReference>
<dbReference type="InterPro" id="IPR050681">
    <property type="entry name" value="CDF/SLC30A"/>
</dbReference>
<dbReference type="Gene3D" id="1.20.1510.10">
    <property type="entry name" value="Cation efflux protein transmembrane domain"/>
    <property type="match status" value="1"/>
</dbReference>
<comment type="subcellular location">
    <subcellularLocation>
        <location evidence="1">Membrane</location>
        <topology evidence="1">Multi-pass membrane protein</topology>
    </subcellularLocation>
</comment>
<feature type="domain" description="Cation efflux protein cytoplasmic" evidence="11">
    <location>
        <begin position="214"/>
        <end position="288"/>
    </location>
</feature>
<dbReference type="AlphaFoldDB" id="A0A1Y6D1Q3"/>
<evidence type="ECO:0000313" key="13">
    <source>
        <dbReference type="Proteomes" id="UP000192923"/>
    </source>
</evidence>
<keyword evidence="6 9" id="KW-1133">Transmembrane helix</keyword>
<feature type="transmembrane region" description="Helical" evidence="9">
    <location>
        <begin position="116"/>
        <end position="140"/>
    </location>
</feature>
<organism evidence="12 13">
    <name type="scientific">Methylomagnum ishizawai</name>
    <dbReference type="NCBI Taxonomy" id="1760988"/>
    <lineage>
        <taxon>Bacteria</taxon>
        <taxon>Pseudomonadati</taxon>
        <taxon>Pseudomonadota</taxon>
        <taxon>Gammaproteobacteria</taxon>
        <taxon>Methylococcales</taxon>
        <taxon>Methylococcaceae</taxon>
        <taxon>Methylomagnum</taxon>
    </lineage>
</organism>
<evidence type="ECO:0000256" key="1">
    <source>
        <dbReference type="ARBA" id="ARBA00004141"/>
    </source>
</evidence>
<dbReference type="Pfam" id="PF01545">
    <property type="entry name" value="Cation_efflux"/>
    <property type="match status" value="1"/>
</dbReference>
<gene>
    <name evidence="12" type="ORF">SAMN02949497_3941</name>
</gene>
<dbReference type="Pfam" id="PF16916">
    <property type="entry name" value="ZT_dimer"/>
    <property type="match status" value="1"/>
</dbReference>
<dbReference type="Proteomes" id="UP000192923">
    <property type="component" value="Unassembled WGS sequence"/>
</dbReference>
<proteinExistence type="inferred from homology"/>
<dbReference type="SUPFAM" id="SSF160240">
    <property type="entry name" value="Cation efflux protein cytoplasmic domain-like"/>
    <property type="match status" value="1"/>
</dbReference>
<accession>A0A1Y6D1Q3</accession>
<evidence type="ECO:0000259" key="11">
    <source>
        <dbReference type="Pfam" id="PF16916"/>
    </source>
</evidence>
<dbReference type="STRING" id="1760988.SAMN02949497_3941"/>
<keyword evidence="4 9" id="KW-0812">Transmembrane</keyword>
<feature type="transmembrane region" description="Helical" evidence="9">
    <location>
        <begin position="183"/>
        <end position="201"/>
    </location>
</feature>
<dbReference type="OrthoDB" id="9809646at2"/>
<evidence type="ECO:0000256" key="7">
    <source>
        <dbReference type="ARBA" id="ARBA00023065"/>
    </source>
</evidence>
<evidence type="ECO:0000256" key="9">
    <source>
        <dbReference type="SAM" id="Phobius"/>
    </source>
</evidence>
<dbReference type="InterPro" id="IPR027469">
    <property type="entry name" value="Cation_efflux_TMD_sf"/>
</dbReference>
<dbReference type="InterPro" id="IPR027470">
    <property type="entry name" value="Cation_efflux_CTD"/>
</dbReference>
<feature type="domain" description="Cation efflux protein transmembrane" evidence="10">
    <location>
        <begin position="18"/>
        <end position="209"/>
    </location>
</feature>
<name>A0A1Y6D1Q3_9GAMM</name>
<evidence type="ECO:0000256" key="4">
    <source>
        <dbReference type="ARBA" id="ARBA00022692"/>
    </source>
</evidence>
<keyword evidence="13" id="KW-1185">Reference proteome</keyword>
<keyword evidence="3" id="KW-0813">Transport</keyword>
<reference evidence="12 13" key="1">
    <citation type="submission" date="2016-12" db="EMBL/GenBank/DDBJ databases">
        <authorList>
            <person name="Song W.-J."/>
            <person name="Kurnit D.M."/>
        </authorList>
    </citation>
    <scope>NUCLEOTIDE SEQUENCE [LARGE SCALE GENOMIC DNA]</scope>
    <source>
        <strain evidence="12 13">175</strain>
    </source>
</reference>
<evidence type="ECO:0000256" key="2">
    <source>
        <dbReference type="ARBA" id="ARBA00008873"/>
    </source>
</evidence>
<keyword evidence="5" id="KW-0862">Zinc</keyword>
<dbReference type="NCBIfam" id="TIGR01297">
    <property type="entry name" value="CDF"/>
    <property type="match status" value="1"/>
</dbReference>